<dbReference type="GO" id="GO:0005886">
    <property type="term" value="C:plasma membrane"/>
    <property type="evidence" value="ECO:0007669"/>
    <property type="project" value="TreeGrafter"/>
</dbReference>
<feature type="domain" description="Ig-like" evidence="7">
    <location>
        <begin position="3"/>
        <end position="120"/>
    </location>
</feature>
<dbReference type="GeneID" id="117639707"/>
<accession>A0A6P8ZH97</accession>
<evidence type="ECO:0000256" key="5">
    <source>
        <dbReference type="ARBA" id="ARBA00023319"/>
    </source>
</evidence>
<dbReference type="PROSITE" id="PS50835">
    <property type="entry name" value="IG_LIKE"/>
    <property type="match status" value="1"/>
</dbReference>
<dbReference type="PANTHER" id="PTHR11640">
    <property type="entry name" value="NEPHRIN"/>
    <property type="match status" value="1"/>
</dbReference>
<dbReference type="InterPro" id="IPR003599">
    <property type="entry name" value="Ig_sub"/>
</dbReference>
<keyword evidence="2" id="KW-0472">Membrane</keyword>
<protein>
    <submittedName>
        <fullName evidence="9">Irregular chiasm C-roughest protein-like</fullName>
    </submittedName>
</protein>
<dbReference type="PANTHER" id="PTHR11640:SF136">
    <property type="entry name" value="NEPHRIN"/>
    <property type="match status" value="1"/>
</dbReference>
<dbReference type="KEGG" id="tpal:117639707"/>
<keyword evidence="8" id="KW-1185">Reference proteome</keyword>
<dbReference type="Pfam" id="PF13927">
    <property type="entry name" value="Ig_3"/>
    <property type="match status" value="1"/>
</dbReference>
<keyword evidence="6" id="KW-0732">Signal</keyword>
<sequence>MVPRILLALLPLLLHNAAAQRQQSFRVTPYNTRVVEGREARLPCEVDHQQGSVQWTKDGFALGYASVIPGFPRYAMLGDASRGVYNLRISNASLEDDAEFQCQVGPKGRIAAIRANATLTVLSGRLEIVNRNWAFSQKCADYLVHTEKHRKGSPLNSSVPAL</sequence>
<dbReference type="SMART" id="SM00409">
    <property type="entry name" value="IG"/>
    <property type="match status" value="1"/>
</dbReference>
<keyword evidence="3" id="KW-1015">Disulfide bond</keyword>
<evidence type="ECO:0000259" key="7">
    <source>
        <dbReference type="PROSITE" id="PS50835"/>
    </source>
</evidence>
<dbReference type="Gene3D" id="2.60.40.10">
    <property type="entry name" value="Immunoglobulins"/>
    <property type="match status" value="1"/>
</dbReference>
<dbReference type="GO" id="GO:0098609">
    <property type="term" value="P:cell-cell adhesion"/>
    <property type="evidence" value="ECO:0007669"/>
    <property type="project" value="TreeGrafter"/>
</dbReference>
<reference evidence="9" key="1">
    <citation type="submission" date="2025-08" db="UniProtKB">
        <authorList>
            <consortium name="RefSeq"/>
        </authorList>
    </citation>
    <scope>IDENTIFICATION</scope>
    <source>
        <tissue evidence="9">Total insect</tissue>
    </source>
</reference>
<evidence type="ECO:0000256" key="2">
    <source>
        <dbReference type="ARBA" id="ARBA00023136"/>
    </source>
</evidence>
<keyword evidence="4" id="KW-0325">Glycoprotein</keyword>
<feature type="chain" id="PRO_5027829343" evidence="6">
    <location>
        <begin position="20"/>
        <end position="162"/>
    </location>
</feature>
<dbReference type="GO" id="GO:0050839">
    <property type="term" value="F:cell adhesion molecule binding"/>
    <property type="evidence" value="ECO:0007669"/>
    <property type="project" value="TreeGrafter"/>
</dbReference>
<evidence type="ECO:0000256" key="1">
    <source>
        <dbReference type="ARBA" id="ARBA00004479"/>
    </source>
</evidence>
<evidence type="ECO:0000256" key="4">
    <source>
        <dbReference type="ARBA" id="ARBA00023180"/>
    </source>
</evidence>
<dbReference type="AlphaFoldDB" id="A0A6P8ZH97"/>
<dbReference type="InterPro" id="IPR013783">
    <property type="entry name" value="Ig-like_fold"/>
</dbReference>
<proteinExistence type="predicted"/>
<comment type="subcellular location">
    <subcellularLocation>
        <location evidence="1">Membrane</location>
        <topology evidence="1">Single-pass type I membrane protein</topology>
    </subcellularLocation>
</comment>
<organism evidence="9">
    <name type="scientific">Thrips palmi</name>
    <name type="common">Melon thrips</name>
    <dbReference type="NCBI Taxonomy" id="161013"/>
    <lineage>
        <taxon>Eukaryota</taxon>
        <taxon>Metazoa</taxon>
        <taxon>Ecdysozoa</taxon>
        <taxon>Arthropoda</taxon>
        <taxon>Hexapoda</taxon>
        <taxon>Insecta</taxon>
        <taxon>Pterygota</taxon>
        <taxon>Neoptera</taxon>
        <taxon>Paraneoptera</taxon>
        <taxon>Thysanoptera</taxon>
        <taxon>Terebrantia</taxon>
        <taxon>Thripoidea</taxon>
        <taxon>Thripidae</taxon>
        <taxon>Thrips</taxon>
    </lineage>
</organism>
<evidence type="ECO:0000256" key="3">
    <source>
        <dbReference type="ARBA" id="ARBA00023157"/>
    </source>
</evidence>
<dbReference type="Proteomes" id="UP000515158">
    <property type="component" value="Unplaced"/>
</dbReference>
<dbReference type="RefSeq" id="XP_034231474.1">
    <property type="nucleotide sequence ID" value="XM_034375583.1"/>
</dbReference>
<gene>
    <name evidence="9" type="primary">LOC117639707</name>
</gene>
<evidence type="ECO:0000256" key="6">
    <source>
        <dbReference type="SAM" id="SignalP"/>
    </source>
</evidence>
<evidence type="ECO:0000313" key="9">
    <source>
        <dbReference type="RefSeq" id="XP_034231474.1"/>
    </source>
</evidence>
<feature type="signal peptide" evidence="6">
    <location>
        <begin position="1"/>
        <end position="19"/>
    </location>
</feature>
<name>A0A6P8ZH97_THRPL</name>
<dbReference type="OrthoDB" id="10028801at2759"/>
<dbReference type="InterPro" id="IPR007110">
    <property type="entry name" value="Ig-like_dom"/>
</dbReference>
<dbReference type="GO" id="GO:0005911">
    <property type="term" value="C:cell-cell junction"/>
    <property type="evidence" value="ECO:0007669"/>
    <property type="project" value="TreeGrafter"/>
</dbReference>
<dbReference type="InterPro" id="IPR051275">
    <property type="entry name" value="Cell_adhesion_signaling"/>
</dbReference>
<dbReference type="InParanoid" id="A0A6P8ZH97"/>
<evidence type="ECO:0000313" key="8">
    <source>
        <dbReference type="Proteomes" id="UP000515158"/>
    </source>
</evidence>
<dbReference type="SUPFAM" id="SSF48726">
    <property type="entry name" value="Immunoglobulin"/>
    <property type="match status" value="1"/>
</dbReference>
<keyword evidence="5" id="KW-0393">Immunoglobulin domain</keyword>
<dbReference type="InterPro" id="IPR036179">
    <property type="entry name" value="Ig-like_dom_sf"/>
</dbReference>